<dbReference type="InterPro" id="IPR039656">
    <property type="entry name" value="SYNRG"/>
</dbReference>
<feature type="domain" description="Synergin gamma C-terminal" evidence="2">
    <location>
        <begin position="2"/>
        <end position="170"/>
    </location>
</feature>
<gene>
    <name evidence="3" type="ORF">OS493_014672</name>
</gene>
<dbReference type="PANTHER" id="PTHR15463:SF2">
    <property type="entry name" value="SYNERGIN GAMMA"/>
    <property type="match status" value="1"/>
</dbReference>
<keyword evidence="4" id="KW-1185">Reference proteome</keyword>
<dbReference type="GO" id="GO:0030130">
    <property type="term" value="C:clathrin coat of trans-Golgi network vesicle"/>
    <property type="evidence" value="ECO:0007669"/>
    <property type="project" value="TreeGrafter"/>
</dbReference>
<name>A0A9W9YEQ1_9CNID</name>
<dbReference type="PANTHER" id="PTHR15463">
    <property type="entry name" value="AP1 GAMMA SUBUNIT BINDING PROTEIN 1"/>
    <property type="match status" value="1"/>
</dbReference>
<dbReference type="Proteomes" id="UP001163046">
    <property type="component" value="Unassembled WGS sequence"/>
</dbReference>
<dbReference type="EMBL" id="MU827784">
    <property type="protein sequence ID" value="KAJ7334361.1"/>
    <property type="molecule type" value="Genomic_DNA"/>
</dbReference>
<reference evidence="3" key="1">
    <citation type="submission" date="2023-01" db="EMBL/GenBank/DDBJ databases">
        <title>Genome assembly of the deep-sea coral Lophelia pertusa.</title>
        <authorList>
            <person name="Herrera S."/>
            <person name="Cordes E."/>
        </authorList>
    </citation>
    <scope>NUCLEOTIDE SEQUENCE</scope>
    <source>
        <strain evidence="3">USNM1676648</strain>
        <tissue evidence="3">Polyp</tissue>
    </source>
</reference>
<evidence type="ECO:0000259" key="2">
    <source>
        <dbReference type="Pfam" id="PF25999"/>
    </source>
</evidence>
<keyword evidence="1" id="KW-0732">Signal</keyword>
<evidence type="ECO:0000313" key="3">
    <source>
        <dbReference type="EMBL" id="KAJ7334361.1"/>
    </source>
</evidence>
<evidence type="ECO:0000313" key="4">
    <source>
        <dbReference type="Proteomes" id="UP001163046"/>
    </source>
</evidence>
<dbReference type="Pfam" id="PF25999">
    <property type="entry name" value="SYNRG_C"/>
    <property type="match status" value="1"/>
</dbReference>
<proteinExistence type="predicted"/>
<accession>A0A9W9YEQ1</accession>
<sequence length="177" mass="19451">MDQHANAWSRCLNSCLLTLATATLSFQKMGEQSVKEEVLESKEGATYFSAIVEIYRVTLRIKASITKSAPNNTKLKNIHQEIESTWKNIANFLSGSAILPSWSSLDFTMHHVSATEDGSVACGICLLNVDKSTPGTSKQGEGKLMYGGRQYHSSCANFWCNRVDSVLPSLLPMDSLI</sequence>
<dbReference type="AlphaFoldDB" id="A0A9W9YEQ1"/>
<dbReference type="OrthoDB" id="524326at2759"/>
<protein>
    <recommendedName>
        <fullName evidence="2">Synergin gamma C-terminal domain-containing protein</fullName>
    </recommendedName>
</protein>
<comment type="caution">
    <text evidence="3">The sequence shown here is derived from an EMBL/GenBank/DDBJ whole genome shotgun (WGS) entry which is preliminary data.</text>
</comment>
<organism evidence="3 4">
    <name type="scientific">Desmophyllum pertusum</name>
    <dbReference type="NCBI Taxonomy" id="174260"/>
    <lineage>
        <taxon>Eukaryota</taxon>
        <taxon>Metazoa</taxon>
        <taxon>Cnidaria</taxon>
        <taxon>Anthozoa</taxon>
        <taxon>Hexacorallia</taxon>
        <taxon>Scleractinia</taxon>
        <taxon>Caryophylliina</taxon>
        <taxon>Caryophylliidae</taxon>
        <taxon>Desmophyllum</taxon>
    </lineage>
</organism>
<dbReference type="InterPro" id="IPR059024">
    <property type="entry name" value="SYNRG_C"/>
</dbReference>
<evidence type="ECO:0000256" key="1">
    <source>
        <dbReference type="SAM" id="SignalP"/>
    </source>
</evidence>
<feature type="chain" id="PRO_5040806471" description="Synergin gamma C-terminal domain-containing protein" evidence="1">
    <location>
        <begin position="23"/>
        <end position="177"/>
    </location>
</feature>
<feature type="signal peptide" evidence="1">
    <location>
        <begin position="1"/>
        <end position="22"/>
    </location>
</feature>